<reference evidence="1" key="1">
    <citation type="submission" date="2020-08" db="EMBL/GenBank/DDBJ databases">
        <title>Multicomponent nature underlies the extraordinary mechanical properties of spider dragline silk.</title>
        <authorList>
            <person name="Kono N."/>
            <person name="Nakamura H."/>
            <person name="Mori M."/>
            <person name="Yoshida Y."/>
            <person name="Ohtoshi R."/>
            <person name="Malay A.D."/>
            <person name="Moran D.A.P."/>
            <person name="Tomita M."/>
            <person name="Numata K."/>
            <person name="Arakawa K."/>
        </authorList>
    </citation>
    <scope>NUCLEOTIDE SEQUENCE</scope>
</reference>
<protein>
    <submittedName>
        <fullName evidence="1">Uncharacterized protein</fullName>
    </submittedName>
</protein>
<comment type="caution">
    <text evidence="1">The sequence shown here is derived from an EMBL/GenBank/DDBJ whole genome shotgun (WGS) entry which is preliminary data.</text>
</comment>
<evidence type="ECO:0000313" key="2">
    <source>
        <dbReference type="Proteomes" id="UP000886998"/>
    </source>
</evidence>
<sequence>MAKKSTILEEESKKVIKMAYYHQTLQKDTSITHAAYGNFTDQVDENEIAISTGRFVKLLRYHWSTNHIEATSCLNTFSRICSMKKFWCEKQQREHLFMRFTKQK</sequence>
<accession>A0A8X7BNF7</accession>
<keyword evidence="2" id="KW-1185">Reference proteome</keyword>
<dbReference type="EMBL" id="BMAV01000487">
    <property type="protein sequence ID" value="GFY37785.1"/>
    <property type="molecule type" value="Genomic_DNA"/>
</dbReference>
<dbReference type="AlphaFoldDB" id="A0A8X7BNF7"/>
<proteinExistence type="predicted"/>
<evidence type="ECO:0000313" key="1">
    <source>
        <dbReference type="EMBL" id="GFY37785.1"/>
    </source>
</evidence>
<organism evidence="1 2">
    <name type="scientific">Trichonephila inaurata madagascariensis</name>
    <dbReference type="NCBI Taxonomy" id="2747483"/>
    <lineage>
        <taxon>Eukaryota</taxon>
        <taxon>Metazoa</taxon>
        <taxon>Ecdysozoa</taxon>
        <taxon>Arthropoda</taxon>
        <taxon>Chelicerata</taxon>
        <taxon>Arachnida</taxon>
        <taxon>Araneae</taxon>
        <taxon>Araneomorphae</taxon>
        <taxon>Entelegynae</taxon>
        <taxon>Araneoidea</taxon>
        <taxon>Nephilidae</taxon>
        <taxon>Trichonephila</taxon>
        <taxon>Trichonephila inaurata</taxon>
    </lineage>
</organism>
<dbReference type="Proteomes" id="UP000886998">
    <property type="component" value="Unassembled WGS sequence"/>
</dbReference>
<gene>
    <name evidence="1" type="ORF">TNIN_119411</name>
</gene>
<name>A0A8X7BNF7_9ARAC</name>